<name>A0AAN9K3T7_CLITE</name>
<dbReference type="Pfam" id="PF01926">
    <property type="entry name" value="MMR_HSR1"/>
    <property type="match status" value="1"/>
</dbReference>
<dbReference type="NCBIfam" id="TIGR00231">
    <property type="entry name" value="small_GTP"/>
    <property type="match status" value="1"/>
</dbReference>
<feature type="domain" description="G" evidence="5">
    <location>
        <begin position="54"/>
        <end position="175"/>
    </location>
</feature>
<keyword evidence="7" id="KW-1185">Reference proteome</keyword>
<dbReference type="PRINTS" id="PR00326">
    <property type="entry name" value="GTP1OBG"/>
</dbReference>
<evidence type="ECO:0000256" key="3">
    <source>
        <dbReference type="ARBA" id="ARBA00022741"/>
    </source>
</evidence>
<dbReference type="FunFam" id="3.40.50.300:FF:000040">
    <property type="entry name" value="GTPase Der"/>
    <property type="match status" value="1"/>
</dbReference>
<dbReference type="GO" id="GO:0005525">
    <property type="term" value="F:GTP binding"/>
    <property type="evidence" value="ECO:0007669"/>
    <property type="project" value="UniProtKB-KW"/>
</dbReference>
<dbReference type="AlphaFoldDB" id="A0AAN9K3T7"/>
<evidence type="ECO:0000259" key="5">
    <source>
        <dbReference type="Pfam" id="PF01926"/>
    </source>
</evidence>
<dbReference type="Gene3D" id="3.40.50.300">
    <property type="entry name" value="P-loop containing nucleotide triphosphate hydrolases"/>
    <property type="match status" value="1"/>
</dbReference>
<accession>A0AAN9K3T7</accession>
<evidence type="ECO:0000256" key="2">
    <source>
        <dbReference type="ARBA" id="ARBA00022737"/>
    </source>
</evidence>
<keyword evidence="3" id="KW-0547">Nucleotide-binding</keyword>
<dbReference type="PANTHER" id="PTHR43834:SF2">
    <property type="entry name" value="GTPASE DER"/>
    <property type="match status" value="1"/>
</dbReference>
<dbReference type="InterPro" id="IPR006073">
    <property type="entry name" value="GTP-bd"/>
</dbReference>
<dbReference type="InterPro" id="IPR005225">
    <property type="entry name" value="Small_GTP-bd"/>
</dbReference>
<evidence type="ECO:0000313" key="6">
    <source>
        <dbReference type="EMBL" id="KAK7309358.1"/>
    </source>
</evidence>
<dbReference type="InterPro" id="IPR027417">
    <property type="entry name" value="P-loop_NTPase"/>
</dbReference>
<evidence type="ECO:0000313" key="7">
    <source>
        <dbReference type="Proteomes" id="UP001359559"/>
    </source>
</evidence>
<dbReference type="PANTHER" id="PTHR43834">
    <property type="entry name" value="GTPASE DER"/>
    <property type="match status" value="1"/>
</dbReference>
<reference evidence="6 7" key="1">
    <citation type="submission" date="2024-01" db="EMBL/GenBank/DDBJ databases">
        <title>The genomes of 5 underutilized Papilionoideae crops provide insights into root nodulation and disease resistance.</title>
        <authorList>
            <person name="Yuan L."/>
        </authorList>
    </citation>
    <scope>NUCLEOTIDE SEQUENCE [LARGE SCALE GENOMIC DNA]</scope>
    <source>
        <strain evidence="6">LY-2023</strain>
        <tissue evidence="6">Leaf</tissue>
    </source>
</reference>
<keyword evidence="4" id="KW-0342">GTP-binding</keyword>
<keyword evidence="2" id="KW-0677">Repeat</keyword>
<gene>
    <name evidence="6" type="ORF">RJT34_06014</name>
</gene>
<dbReference type="SUPFAM" id="SSF52540">
    <property type="entry name" value="P-loop containing nucleoside triphosphate hydrolases"/>
    <property type="match status" value="1"/>
</dbReference>
<dbReference type="Proteomes" id="UP001359559">
    <property type="component" value="Unassembled WGS sequence"/>
</dbReference>
<protein>
    <recommendedName>
        <fullName evidence="5">G domain-containing protein</fullName>
    </recommendedName>
</protein>
<dbReference type="GO" id="GO:0009507">
    <property type="term" value="C:chloroplast"/>
    <property type="evidence" value="ECO:0007669"/>
    <property type="project" value="TreeGrafter"/>
</dbReference>
<dbReference type="CDD" id="cd01895">
    <property type="entry name" value="EngA2"/>
    <property type="match status" value="1"/>
</dbReference>
<dbReference type="GO" id="GO:0042254">
    <property type="term" value="P:ribosome biogenesis"/>
    <property type="evidence" value="ECO:0007669"/>
    <property type="project" value="UniProtKB-KW"/>
</dbReference>
<comment type="caution">
    <text evidence="6">The sequence shown here is derived from an EMBL/GenBank/DDBJ whole genome shotgun (WGS) entry which is preliminary data.</text>
</comment>
<evidence type="ECO:0000256" key="4">
    <source>
        <dbReference type="ARBA" id="ARBA00023134"/>
    </source>
</evidence>
<evidence type="ECO:0000256" key="1">
    <source>
        <dbReference type="ARBA" id="ARBA00022517"/>
    </source>
</evidence>
<keyword evidence="1" id="KW-0690">Ribosome biogenesis</keyword>
<sequence>MQASEFWSLRFEPLPISAISRTGTGELLDLVCSGLQKIEEPNSLEEEDDDVLAISIVGRPNVGKSSTLNALVGEDRTIVSPISGTSRDAIDTEFTGPDGQKFHLIDTVGIRKRAAIAFAGSTTEALSVNRAFHAIRHSDVVALVIEALACITEQDYKIAERIEQEGKGYVIFVNKWDTIPNKNQQTAAYYEQDAREKLRTLHWAPIVYSTAIAGRSVDKYVLSRNFLMHFLLQHLKSFGGRCQNMWEYDEDTVK</sequence>
<proteinExistence type="predicted"/>
<organism evidence="6 7">
    <name type="scientific">Clitoria ternatea</name>
    <name type="common">Butterfly pea</name>
    <dbReference type="NCBI Taxonomy" id="43366"/>
    <lineage>
        <taxon>Eukaryota</taxon>
        <taxon>Viridiplantae</taxon>
        <taxon>Streptophyta</taxon>
        <taxon>Embryophyta</taxon>
        <taxon>Tracheophyta</taxon>
        <taxon>Spermatophyta</taxon>
        <taxon>Magnoliopsida</taxon>
        <taxon>eudicotyledons</taxon>
        <taxon>Gunneridae</taxon>
        <taxon>Pentapetalae</taxon>
        <taxon>rosids</taxon>
        <taxon>fabids</taxon>
        <taxon>Fabales</taxon>
        <taxon>Fabaceae</taxon>
        <taxon>Papilionoideae</taxon>
        <taxon>50 kb inversion clade</taxon>
        <taxon>NPAAA clade</taxon>
        <taxon>indigoferoid/millettioid clade</taxon>
        <taxon>Phaseoleae</taxon>
        <taxon>Clitoria</taxon>
    </lineage>
</organism>
<dbReference type="EMBL" id="JAYKXN010000002">
    <property type="protein sequence ID" value="KAK7309358.1"/>
    <property type="molecule type" value="Genomic_DNA"/>
</dbReference>